<dbReference type="HOGENOM" id="CLU_1409939_0_0_1"/>
<organism evidence="3">
    <name type="scientific">Caenorhabditis brenneri</name>
    <name type="common">Nematode worm</name>
    <dbReference type="NCBI Taxonomy" id="135651"/>
    <lineage>
        <taxon>Eukaryota</taxon>
        <taxon>Metazoa</taxon>
        <taxon>Ecdysozoa</taxon>
        <taxon>Nematoda</taxon>
        <taxon>Chromadorea</taxon>
        <taxon>Rhabditida</taxon>
        <taxon>Rhabditina</taxon>
        <taxon>Rhabditomorpha</taxon>
        <taxon>Rhabditoidea</taxon>
        <taxon>Rhabditidae</taxon>
        <taxon>Peloderinae</taxon>
        <taxon>Caenorhabditis</taxon>
    </lineage>
</organism>
<name>G0NY28_CAEBE</name>
<feature type="region of interest" description="Disordered" evidence="1">
    <location>
        <begin position="1"/>
        <end position="20"/>
    </location>
</feature>
<keyword evidence="3" id="KW-1185">Reference proteome</keyword>
<dbReference type="Proteomes" id="UP000008068">
    <property type="component" value="Unassembled WGS sequence"/>
</dbReference>
<dbReference type="EMBL" id="GL379976">
    <property type="protein sequence ID" value="EGT39921.1"/>
    <property type="molecule type" value="Genomic_DNA"/>
</dbReference>
<proteinExistence type="predicted"/>
<feature type="compositionally biased region" description="Acidic residues" evidence="1">
    <location>
        <begin position="75"/>
        <end position="84"/>
    </location>
</feature>
<evidence type="ECO:0000313" key="3">
    <source>
        <dbReference type="Proteomes" id="UP000008068"/>
    </source>
</evidence>
<accession>G0NY28</accession>
<dbReference type="InParanoid" id="G0NY28"/>
<feature type="region of interest" description="Disordered" evidence="1">
    <location>
        <begin position="36"/>
        <end position="91"/>
    </location>
</feature>
<gene>
    <name evidence="2" type="ORF">CAEBREN_22025</name>
</gene>
<reference evidence="3" key="1">
    <citation type="submission" date="2011-07" db="EMBL/GenBank/DDBJ databases">
        <authorList>
            <consortium name="Caenorhabditis brenneri Sequencing and Analysis Consortium"/>
            <person name="Wilson R.K."/>
        </authorList>
    </citation>
    <scope>NUCLEOTIDE SEQUENCE [LARGE SCALE GENOMIC DNA]</scope>
    <source>
        <strain evidence="3">PB2801</strain>
    </source>
</reference>
<sequence length="193" mass="22149">MAPSTIAPARASSRQTKVPKKFEDFDGYFSKLRLSAPSQQAAPVPKVKETVRKSTRKTVQKRAEPAKPAPVVENSDSDEDEDDGPLTFHRPEESLQDIQDVRKGTEMLAAKKDVVKAIYLISMTEATLETFERFNVLEALYFGTRRKKLDAEVRAEVRYVMNKIWGLQKSRSHPYSYRKRKDRIHSRFNESNS</sequence>
<evidence type="ECO:0000256" key="1">
    <source>
        <dbReference type="SAM" id="MobiDB-lite"/>
    </source>
</evidence>
<dbReference type="AlphaFoldDB" id="G0NY28"/>
<protein>
    <submittedName>
        <fullName evidence="2">Uncharacterized protein</fullName>
    </submittedName>
</protein>
<evidence type="ECO:0000313" key="2">
    <source>
        <dbReference type="EMBL" id="EGT39921.1"/>
    </source>
</evidence>